<organism evidence="1 2">
    <name type="scientific">Haloferax prahovense (strain DSM 18310 / JCM 13924 / TL6)</name>
    <dbReference type="NCBI Taxonomy" id="1227461"/>
    <lineage>
        <taxon>Archaea</taxon>
        <taxon>Methanobacteriati</taxon>
        <taxon>Methanobacteriota</taxon>
        <taxon>Stenosarchaea group</taxon>
        <taxon>Halobacteria</taxon>
        <taxon>Halobacteriales</taxon>
        <taxon>Haloferacaceae</taxon>
        <taxon>Haloferax</taxon>
    </lineage>
</organism>
<sequence>MFVSDHTAVCDHLHLLDGIEDRTSNRNCDAVFARASVFLVCRALARCWYAVDDSHVVFVVFGLSVARIADKHIATE</sequence>
<dbReference type="AlphaFoldDB" id="M0G8U7"/>
<evidence type="ECO:0000313" key="1">
    <source>
        <dbReference type="EMBL" id="ELZ68620.1"/>
    </source>
</evidence>
<accession>M0G8U7</accession>
<protein>
    <submittedName>
        <fullName evidence="1">Uncharacterized protein</fullName>
    </submittedName>
</protein>
<dbReference type="Proteomes" id="UP000011559">
    <property type="component" value="Unassembled WGS sequence"/>
</dbReference>
<dbReference type="EMBL" id="AOLG01000035">
    <property type="protein sequence ID" value="ELZ68620.1"/>
    <property type="molecule type" value="Genomic_DNA"/>
</dbReference>
<reference evidence="1 2" key="1">
    <citation type="journal article" date="2014" name="PLoS Genet.">
        <title>Phylogenetically driven sequencing of extremely halophilic archaea reveals strategies for static and dynamic osmo-response.</title>
        <authorList>
            <person name="Becker E.A."/>
            <person name="Seitzer P.M."/>
            <person name="Tritt A."/>
            <person name="Larsen D."/>
            <person name="Krusor M."/>
            <person name="Yao A.I."/>
            <person name="Wu D."/>
            <person name="Madern D."/>
            <person name="Eisen J.A."/>
            <person name="Darling A.E."/>
            <person name="Facciotti M.T."/>
        </authorList>
    </citation>
    <scope>NUCLEOTIDE SEQUENCE [LARGE SCALE GENOMIC DNA]</scope>
    <source>
        <strain evidence="2">DSM 18310 / JCM 13924 / TL6</strain>
    </source>
</reference>
<gene>
    <name evidence="1" type="ORF">C457_11466</name>
</gene>
<name>M0G8U7_HALPT</name>
<proteinExistence type="predicted"/>
<comment type="caution">
    <text evidence="1">The sequence shown here is derived from an EMBL/GenBank/DDBJ whole genome shotgun (WGS) entry which is preliminary data.</text>
</comment>
<evidence type="ECO:0000313" key="2">
    <source>
        <dbReference type="Proteomes" id="UP000011559"/>
    </source>
</evidence>
<keyword evidence="2" id="KW-1185">Reference proteome</keyword>